<comment type="caution">
    <text evidence="3">The sequence shown here is derived from an EMBL/GenBank/DDBJ whole genome shotgun (WGS) entry which is preliminary data.</text>
</comment>
<dbReference type="Pfam" id="PF13469">
    <property type="entry name" value="Sulfotransfer_3"/>
    <property type="match status" value="1"/>
</dbReference>
<feature type="repeat" description="TPR" evidence="2">
    <location>
        <begin position="398"/>
        <end position="431"/>
    </location>
</feature>
<keyword evidence="1" id="KW-0808">Transferase</keyword>
<dbReference type="SUPFAM" id="SSF48452">
    <property type="entry name" value="TPR-like"/>
    <property type="match status" value="1"/>
</dbReference>
<dbReference type="EMBL" id="RJVA01000009">
    <property type="protein sequence ID" value="ROR03163.1"/>
    <property type="molecule type" value="Genomic_DNA"/>
</dbReference>
<dbReference type="SUPFAM" id="SSF52540">
    <property type="entry name" value="P-loop containing nucleoside triphosphate hydrolases"/>
    <property type="match status" value="1"/>
</dbReference>
<dbReference type="InterPro" id="IPR019734">
    <property type="entry name" value="TPR_rpt"/>
</dbReference>
<organism evidence="3 4">
    <name type="scientific">Desulfosoma caldarium</name>
    <dbReference type="NCBI Taxonomy" id="610254"/>
    <lineage>
        <taxon>Bacteria</taxon>
        <taxon>Pseudomonadati</taxon>
        <taxon>Thermodesulfobacteriota</taxon>
        <taxon>Syntrophobacteria</taxon>
        <taxon>Syntrophobacterales</taxon>
        <taxon>Syntrophobacteraceae</taxon>
        <taxon>Desulfosoma</taxon>
    </lineage>
</organism>
<dbReference type="Gene3D" id="1.25.40.10">
    <property type="entry name" value="Tetratricopeptide repeat domain"/>
    <property type="match status" value="2"/>
</dbReference>
<reference evidence="3 4" key="1">
    <citation type="submission" date="2018-11" db="EMBL/GenBank/DDBJ databases">
        <title>Genomic Encyclopedia of Type Strains, Phase IV (KMG-IV): sequencing the most valuable type-strain genomes for metagenomic binning, comparative biology and taxonomic classification.</title>
        <authorList>
            <person name="Goeker M."/>
        </authorList>
    </citation>
    <scope>NUCLEOTIDE SEQUENCE [LARGE SCALE GENOMIC DNA]</scope>
    <source>
        <strain evidence="3 4">DSM 22027</strain>
    </source>
</reference>
<evidence type="ECO:0000313" key="3">
    <source>
        <dbReference type="EMBL" id="ROR03163.1"/>
    </source>
</evidence>
<name>A0A3N1VK21_9BACT</name>
<feature type="repeat" description="TPR" evidence="2">
    <location>
        <begin position="116"/>
        <end position="149"/>
    </location>
</feature>
<proteinExistence type="predicted"/>
<dbReference type="Gene3D" id="3.40.50.300">
    <property type="entry name" value="P-loop containing nucleotide triphosphate hydrolases"/>
    <property type="match status" value="1"/>
</dbReference>
<keyword evidence="4" id="KW-1185">Reference proteome</keyword>
<dbReference type="Pfam" id="PF13432">
    <property type="entry name" value="TPR_16"/>
    <property type="match status" value="1"/>
</dbReference>
<gene>
    <name evidence="3" type="ORF">EDC27_0421</name>
</gene>
<dbReference type="Proteomes" id="UP000276223">
    <property type="component" value="Unassembled WGS sequence"/>
</dbReference>
<protein>
    <submittedName>
        <fullName evidence="3">Tetratricopeptide repeat protein</fullName>
    </submittedName>
</protein>
<evidence type="ECO:0000256" key="2">
    <source>
        <dbReference type="PROSITE-ProRule" id="PRU00339"/>
    </source>
</evidence>
<feature type="repeat" description="TPR" evidence="2">
    <location>
        <begin position="150"/>
        <end position="183"/>
    </location>
</feature>
<dbReference type="InterPro" id="IPR011990">
    <property type="entry name" value="TPR-like_helical_dom_sf"/>
</dbReference>
<dbReference type="AlphaFoldDB" id="A0A3N1VK21"/>
<evidence type="ECO:0000313" key="4">
    <source>
        <dbReference type="Proteomes" id="UP000276223"/>
    </source>
</evidence>
<dbReference type="PANTHER" id="PTHR12788:SF10">
    <property type="entry name" value="PROTEIN-TYROSINE SULFOTRANSFERASE"/>
    <property type="match status" value="1"/>
</dbReference>
<dbReference type="InterPro" id="IPR026634">
    <property type="entry name" value="TPST-like"/>
</dbReference>
<accession>A0A3N1VK21</accession>
<dbReference type="GO" id="GO:0008476">
    <property type="term" value="F:protein-tyrosine sulfotransferase activity"/>
    <property type="evidence" value="ECO:0007669"/>
    <property type="project" value="InterPro"/>
</dbReference>
<dbReference type="InterPro" id="IPR027417">
    <property type="entry name" value="P-loop_NTPase"/>
</dbReference>
<dbReference type="PROSITE" id="PS50005">
    <property type="entry name" value="TPR"/>
    <property type="match status" value="3"/>
</dbReference>
<evidence type="ECO:0000256" key="1">
    <source>
        <dbReference type="ARBA" id="ARBA00022679"/>
    </source>
</evidence>
<keyword evidence="2" id="KW-0802">TPR repeat</keyword>
<dbReference type="SMART" id="SM00028">
    <property type="entry name" value="TPR"/>
    <property type="match status" value="6"/>
</dbReference>
<dbReference type="Pfam" id="PF14559">
    <property type="entry name" value="TPR_19"/>
    <property type="match status" value="1"/>
</dbReference>
<dbReference type="PANTHER" id="PTHR12788">
    <property type="entry name" value="PROTEIN-TYROSINE SULFOTRANSFERASE 2"/>
    <property type="match status" value="1"/>
</dbReference>
<sequence length="784" mass="90038">MQPIQELLHSEKSAGPDLTQLRQWQRSMQPELVVAALKDCPIESMTPKVKAVLALAQVTAGAMESLELLQEVASQNPDAEDPFWLSDVGLACLLTGNVDKACDLLQQATRSSLATAVDFGRLAAVYLAQGDLEQARIHYQEAVDREPGHAVWHSNLAGILVRQQRLEEALAQYEAALRLDPDLVQAQQGRTSVLVAMERTEELVEELTSRLKQDPDSLETRLQLARLMDLDNQLTEAVRTLREAFVPVDEITPPPADLPLEQKKETEWWKQIALRAELARIFMERSRPAMALHLYRQIEKLQPENPVPCFVGQASAQCELGEYQEALELLSKAEAFLKEKRELPEAVLLSAPSQSLPETPGTFLNIELVRSHILCESGEYEKAEEILREQLKTYPGHAGLLSSLGQTLLWTGKLDEAAELFQEAAKVNPMALAQLVSARRMPEDEQSIEVMRQVADNPLYNYAVRSNMAFALAEVFEKRGEYADAWHYLDLANSLVNKRLNYDPKAFSRRVDDNCLFFTKAFFAKQERIRLSDRTPIFVVGMPRSGTTLTEQILCSHPQIYGAGELDIMSRLVYLMPRVLQSKEHYPFCMEALTPHLREEAARFYLYRLKFYDTEHEYVVDKMPHNFMHLGLIAIIFPKAKIIHVRRDPRDTALSNYQQNFKARHGGLGYAFDLEKLAMQLNDYHRMMKHWRAVLPIPMFEFRYEDLVEDLATWSRKLIEFVGLEWDESMMEFYKTQRAVRTASVSQVRQPIYKTSKQKWRKYEAYMKPFFDNLNPKILEEWEA</sequence>